<protein>
    <submittedName>
        <fullName evidence="2">Uncharacterized protein</fullName>
    </submittedName>
</protein>
<dbReference type="AlphaFoldDB" id="A0A166B8T8"/>
<organism evidence="2 3">
    <name type="scientific">Athelia psychrophila</name>
    <dbReference type="NCBI Taxonomy" id="1759441"/>
    <lineage>
        <taxon>Eukaryota</taxon>
        <taxon>Fungi</taxon>
        <taxon>Dikarya</taxon>
        <taxon>Basidiomycota</taxon>
        <taxon>Agaricomycotina</taxon>
        <taxon>Agaricomycetes</taxon>
        <taxon>Agaricomycetidae</taxon>
        <taxon>Atheliales</taxon>
        <taxon>Atheliaceae</taxon>
        <taxon>Athelia</taxon>
    </lineage>
</organism>
<proteinExistence type="predicted"/>
<accession>A0A166B8T8</accession>
<evidence type="ECO:0000313" key="2">
    <source>
        <dbReference type="EMBL" id="KZP12393.1"/>
    </source>
</evidence>
<gene>
    <name evidence="2" type="ORF">FIBSPDRAFT_961459</name>
</gene>
<dbReference type="EMBL" id="KV417648">
    <property type="protein sequence ID" value="KZP12393.1"/>
    <property type="molecule type" value="Genomic_DNA"/>
</dbReference>
<evidence type="ECO:0000313" key="3">
    <source>
        <dbReference type="Proteomes" id="UP000076532"/>
    </source>
</evidence>
<evidence type="ECO:0000256" key="1">
    <source>
        <dbReference type="SAM" id="MobiDB-lite"/>
    </source>
</evidence>
<reference evidence="2 3" key="1">
    <citation type="journal article" date="2016" name="Mol. Biol. Evol.">
        <title>Comparative Genomics of Early-Diverging Mushroom-Forming Fungi Provides Insights into the Origins of Lignocellulose Decay Capabilities.</title>
        <authorList>
            <person name="Nagy L.G."/>
            <person name="Riley R."/>
            <person name="Tritt A."/>
            <person name="Adam C."/>
            <person name="Daum C."/>
            <person name="Floudas D."/>
            <person name="Sun H."/>
            <person name="Yadav J.S."/>
            <person name="Pangilinan J."/>
            <person name="Larsson K.H."/>
            <person name="Matsuura K."/>
            <person name="Barry K."/>
            <person name="Labutti K."/>
            <person name="Kuo R."/>
            <person name="Ohm R.A."/>
            <person name="Bhattacharya S.S."/>
            <person name="Shirouzu T."/>
            <person name="Yoshinaga Y."/>
            <person name="Martin F.M."/>
            <person name="Grigoriev I.V."/>
            <person name="Hibbett D.S."/>
        </authorList>
    </citation>
    <scope>NUCLEOTIDE SEQUENCE [LARGE SCALE GENOMIC DNA]</scope>
    <source>
        <strain evidence="2 3">CBS 109695</strain>
    </source>
</reference>
<name>A0A166B8T8_9AGAM</name>
<feature type="region of interest" description="Disordered" evidence="1">
    <location>
        <begin position="1"/>
        <end position="39"/>
    </location>
</feature>
<keyword evidence="3" id="KW-1185">Reference proteome</keyword>
<dbReference type="Proteomes" id="UP000076532">
    <property type="component" value="Unassembled WGS sequence"/>
</dbReference>
<sequence length="89" mass="9613">MSGSGRESQEAQLPPPLEATLSYHGSDDDDPDYLDPDVTSFPQQRFPLLSLNLDSYAGLGPELVQGAAGVGWKPGRQRGGYGMAYEEVR</sequence>